<dbReference type="RefSeq" id="WP_074374818.1">
    <property type="nucleotide sequence ID" value="NZ_AP024908.1"/>
</dbReference>
<dbReference type="Gene3D" id="3.30.70.1290">
    <property type="entry name" value="Transposase IS200-like"/>
    <property type="match status" value="1"/>
</dbReference>
<proteinExistence type="predicted"/>
<dbReference type="PANTHER" id="PTHR34322:SF2">
    <property type="entry name" value="TRANSPOSASE IS200-LIKE DOMAIN-CONTAINING PROTEIN"/>
    <property type="match status" value="1"/>
</dbReference>
<dbReference type="EMBL" id="FSSB01000030">
    <property type="protein sequence ID" value="SIO96373.1"/>
    <property type="molecule type" value="Genomic_DNA"/>
</dbReference>
<dbReference type="OrthoDB" id="9814067at2"/>
<reference evidence="2 3" key="1">
    <citation type="submission" date="2016-12" db="EMBL/GenBank/DDBJ databases">
        <authorList>
            <person name="Song W.-J."/>
            <person name="Kurnit D.M."/>
        </authorList>
    </citation>
    <scope>NUCLEOTIDE SEQUENCE [LARGE SCALE GENOMIC DNA]</scope>
    <source>
        <strain evidence="2 3">CECT 9026</strain>
    </source>
</reference>
<feature type="domain" description="Transposase IS200-like" evidence="1">
    <location>
        <begin position="12"/>
        <end position="186"/>
    </location>
</feature>
<accession>A0A1N6MAE0</accession>
<dbReference type="InterPro" id="IPR036515">
    <property type="entry name" value="Transposase_17_sf"/>
</dbReference>
<evidence type="ECO:0000313" key="3">
    <source>
        <dbReference type="Proteomes" id="UP000184774"/>
    </source>
</evidence>
<dbReference type="PANTHER" id="PTHR34322">
    <property type="entry name" value="TRANSPOSASE, Y1_TNP DOMAIN-CONTAINING"/>
    <property type="match status" value="1"/>
</dbReference>
<dbReference type="GO" id="GO:0004803">
    <property type="term" value="F:transposase activity"/>
    <property type="evidence" value="ECO:0007669"/>
    <property type="project" value="InterPro"/>
</dbReference>
<dbReference type="SMART" id="SM01321">
    <property type="entry name" value="Y1_Tnp"/>
    <property type="match status" value="1"/>
</dbReference>
<sequence>MTIPRTQLVSPDITAYYHCVSRCVRRAFLCGEDQLTGKSYEHRRYWVEQRILALAQVYCIDICAYAVMSNHYHLVVHLNRQKAEQLSDREVIIRWGKEHQLPSLILKYLKNQTTNSEIQTCRTIIYLWRERLYSLSWLMKEINFSIAKQANQEDQCRGHFWEGRFKSQALLDEKALLAAMAYTDLNPVRAGIAKTPEASEYTSIKRRLDLLNAAQAPRSRLFPFVGESSHKKSDGIPFRLIDYIEWIDWVGRQIREGKPGRIDNKQPTILIRLSTSHPDNFDLCTRLERKRCLWVGSSKRLQVVKHRLNRQRLHGLSI</sequence>
<dbReference type="GO" id="GO:0003677">
    <property type="term" value="F:DNA binding"/>
    <property type="evidence" value="ECO:0007669"/>
    <property type="project" value="InterPro"/>
</dbReference>
<gene>
    <name evidence="2" type="ORF">VSP9026_04160</name>
</gene>
<protein>
    <recommendedName>
        <fullName evidence="1">Transposase IS200-like domain-containing protein</fullName>
    </recommendedName>
</protein>
<dbReference type="Proteomes" id="UP000184774">
    <property type="component" value="Unassembled WGS sequence"/>
</dbReference>
<name>A0A1N6MAE0_9VIBR</name>
<dbReference type="GO" id="GO:0006313">
    <property type="term" value="P:DNA transposition"/>
    <property type="evidence" value="ECO:0007669"/>
    <property type="project" value="InterPro"/>
</dbReference>
<evidence type="ECO:0000259" key="1">
    <source>
        <dbReference type="SMART" id="SM01321"/>
    </source>
</evidence>
<dbReference type="SUPFAM" id="SSF143422">
    <property type="entry name" value="Transposase IS200-like"/>
    <property type="match status" value="1"/>
</dbReference>
<dbReference type="AlphaFoldDB" id="A0A1N6MAE0"/>
<organism evidence="2 3">
    <name type="scientific">Vibrio spartinae</name>
    <dbReference type="NCBI Taxonomy" id="1918945"/>
    <lineage>
        <taxon>Bacteria</taxon>
        <taxon>Pseudomonadati</taxon>
        <taxon>Pseudomonadota</taxon>
        <taxon>Gammaproteobacteria</taxon>
        <taxon>Vibrionales</taxon>
        <taxon>Vibrionaceae</taxon>
        <taxon>Vibrio</taxon>
    </lineage>
</organism>
<evidence type="ECO:0000313" key="2">
    <source>
        <dbReference type="EMBL" id="SIO96373.1"/>
    </source>
</evidence>
<dbReference type="InterPro" id="IPR002686">
    <property type="entry name" value="Transposase_17"/>
</dbReference>